<evidence type="ECO:0000313" key="2">
    <source>
        <dbReference type="Proteomes" id="UP000324701"/>
    </source>
</evidence>
<dbReference type="SUPFAM" id="SSF88659">
    <property type="entry name" value="Sigma3 and sigma4 domains of RNA polymerase sigma factors"/>
    <property type="match status" value="1"/>
</dbReference>
<dbReference type="Gene3D" id="1.10.10.10">
    <property type="entry name" value="Winged helix-like DNA-binding domain superfamily/Winged helix DNA-binding domain"/>
    <property type="match status" value="1"/>
</dbReference>
<organism evidence="1 2">
    <name type="scientific">Mycobacterium simiae</name>
    <name type="common">Mycobacterium habana</name>
    <dbReference type="NCBI Taxonomy" id="1784"/>
    <lineage>
        <taxon>Bacteria</taxon>
        <taxon>Bacillati</taxon>
        <taxon>Actinomycetota</taxon>
        <taxon>Actinomycetes</taxon>
        <taxon>Mycobacteriales</taxon>
        <taxon>Mycobacteriaceae</taxon>
        <taxon>Mycobacterium</taxon>
        <taxon>Mycobacterium simiae complex</taxon>
    </lineage>
</organism>
<dbReference type="Proteomes" id="UP000324701">
    <property type="component" value="Unassembled WGS sequence"/>
</dbReference>
<name>A0A5B1BTA6_MYCSI</name>
<dbReference type="InterPro" id="IPR036388">
    <property type="entry name" value="WH-like_DNA-bd_sf"/>
</dbReference>
<dbReference type="EMBL" id="VTZN01000035">
    <property type="protein sequence ID" value="KAA1250690.1"/>
    <property type="molecule type" value="Genomic_DNA"/>
</dbReference>
<accession>A0A5B1BTA6</accession>
<reference evidence="1 2" key="1">
    <citation type="submission" date="2019-09" db="EMBL/GenBank/DDBJ databases">
        <title>Report of infection by Mycobacterium simiae a patient suffering from pulmonary tuberculosis.</title>
        <authorList>
            <person name="Mohanty P.S."/>
            <person name="Bansal A.K."/>
            <person name="Singh H."/>
            <person name="Sharma S."/>
            <person name="Patil S.A."/>
            <person name="Upadhaya P."/>
            <person name="Singh P.K."/>
            <person name="Kumar D."/>
            <person name="Kumar S."/>
            <person name="Singh R.K."/>
            <person name="Chaudhary B."/>
        </authorList>
    </citation>
    <scope>NUCLEOTIDE SEQUENCE [LARGE SCALE GENOMIC DNA]</scope>
    <source>
        <strain evidence="1 2">JAL-560-SIM</strain>
    </source>
</reference>
<dbReference type="RefSeq" id="WP_149653488.1">
    <property type="nucleotide sequence ID" value="NZ_VTZN01000035.1"/>
</dbReference>
<dbReference type="AlphaFoldDB" id="A0A5B1BTA6"/>
<comment type="caution">
    <text evidence="1">The sequence shown here is derived from an EMBL/GenBank/DDBJ whole genome shotgun (WGS) entry which is preliminary data.</text>
</comment>
<protein>
    <submittedName>
        <fullName evidence="1">Uncharacterized protein</fullName>
    </submittedName>
</protein>
<gene>
    <name evidence="1" type="ORF">F0Q45_08325</name>
</gene>
<evidence type="ECO:0000313" key="1">
    <source>
        <dbReference type="EMBL" id="KAA1250690.1"/>
    </source>
</evidence>
<keyword evidence="2" id="KW-1185">Reference proteome</keyword>
<dbReference type="OrthoDB" id="4707320at2"/>
<dbReference type="InterPro" id="IPR013324">
    <property type="entry name" value="RNA_pol_sigma_r3/r4-like"/>
</dbReference>
<sequence length="265" mass="28583">MTTQPLSLPRPAAAIREHALRCAEMRSHRAQVSAWLRATDVTTVEQLFDALGGRDTASTAVLLADHRRGVALASTVLLGAKAVMLSSVARHAPGDSVDERFQATVDAFLSRALPAVKPTHKFADAQLYWITLRTVTKQHEAPVCVAEPSFDDVVGDDVCAEVDGYLTADVLLDWALRRGVLAEQDHRALKIRFGGDSALSVREVAAVLGVTENKLESRLRRAMGRLRDAVIAARDDLDRACIEARWSRVGDAIGAVTLAETGVAA</sequence>
<proteinExistence type="predicted"/>